<reference evidence="3" key="1">
    <citation type="submission" date="2014-06" db="EMBL/GenBank/DDBJ databases">
        <title>The complete genome sequence of Methanosarcina barkeri CM1.</title>
        <authorList>
            <consortium name="Pastoral Greenhouse Gas Research Consortium"/>
            <person name="Lambie S.C."/>
            <person name="Leahy S.C."/>
            <person name="Kelly W.J."/>
            <person name="Li D."/>
            <person name="Reilly K."/>
            <person name="Attwood G.T."/>
            <person name="Altermann E."/>
        </authorList>
    </citation>
    <scope>NUCLEOTIDE SEQUENCE [LARGE SCALE GENOMIC DNA]</scope>
    <source>
        <strain evidence="3">CM1</strain>
    </source>
</reference>
<proteinExistence type="predicted"/>
<dbReference type="AlphaFoldDB" id="A0A0G3C7F0"/>
<keyword evidence="1" id="KW-1133">Transmembrane helix</keyword>
<sequence>MIYLHLEIARVKENISFSLSKKNSFLLQVQFIDGASHNSAISPINTTNIAGKEHLLNALLLNALLLNTLLLNALLLNTLLLNTLLLNTLLMNALFPSRITGMT</sequence>
<keyword evidence="1" id="KW-0472">Membrane</keyword>
<evidence type="ECO:0000313" key="3">
    <source>
        <dbReference type="Proteomes" id="UP000035331"/>
    </source>
</evidence>
<accession>A0A0G3C7F0</accession>
<keyword evidence="1" id="KW-0812">Transmembrane</keyword>
<name>A0A0G3C7F0_METBA</name>
<protein>
    <submittedName>
        <fullName evidence="2">Uncharacterized protein</fullName>
    </submittedName>
</protein>
<dbReference type="Proteomes" id="UP000035331">
    <property type="component" value="Chromosome"/>
</dbReference>
<dbReference type="EMBL" id="CP008746">
    <property type="protein sequence ID" value="AKJ37906.1"/>
    <property type="molecule type" value="Genomic_DNA"/>
</dbReference>
<organism evidence="2 3">
    <name type="scientific">Methanosarcina barkeri CM1</name>
    <dbReference type="NCBI Taxonomy" id="796385"/>
    <lineage>
        <taxon>Archaea</taxon>
        <taxon>Methanobacteriati</taxon>
        <taxon>Methanobacteriota</taxon>
        <taxon>Stenosarchaea group</taxon>
        <taxon>Methanomicrobia</taxon>
        <taxon>Methanosarcinales</taxon>
        <taxon>Methanosarcinaceae</taxon>
        <taxon>Methanosarcina</taxon>
    </lineage>
</organism>
<dbReference type="PATRIC" id="fig|796385.3.peg.1043"/>
<feature type="transmembrane region" description="Helical" evidence="1">
    <location>
        <begin position="69"/>
        <end position="95"/>
    </location>
</feature>
<reference evidence="2 3" key="2">
    <citation type="journal article" date="2015" name="Stand. Genomic Sci.">
        <title>The complete genome sequence of the rumen methanogen Methanosarcina barkeri CM1.</title>
        <authorList>
            <person name="Lambie S.C."/>
            <person name="Kelly W.J."/>
            <person name="Leahy S.C."/>
            <person name="Li D."/>
            <person name="Reilly K."/>
            <person name="McAllister T.A."/>
            <person name="Valle E.R."/>
            <person name="Attwood G.T."/>
            <person name="Altermann E."/>
        </authorList>
    </citation>
    <scope>NUCLEOTIDE SEQUENCE [LARGE SCALE GENOMIC DNA]</scope>
    <source>
        <strain evidence="2 3">CM1</strain>
    </source>
</reference>
<evidence type="ECO:0000256" key="1">
    <source>
        <dbReference type="SAM" id="Phobius"/>
    </source>
</evidence>
<gene>
    <name evidence="2" type="ORF">MCM1_0830</name>
</gene>
<evidence type="ECO:0000313" key="2">
    <source>
        <dbReference type="EMBL" id="AKJ37906.1"/>
    </source>
</evidence>